<reference evidence="3" key="1">
    <citation type="journal article" date="2019" name="Int. J. Syst. Evol. Microbiol.">
        <title>The Global Catalogue of Microorganisms (GCM) 10K type strain sequencing project: providing services to taxonomists for standard genome sequencing and annotation.</title>
        <authorList>
            <consortium name="The Broad Institute Genomics Platform"/>
            <consortium name="The Broad Institute Genome Sequencing Center for Infectious Disease"/>
            <person name="Wu L."/>
            <person name="Ma J."/>
        </authorList>
    </citation>
    <scope>NUCLEOTIDE SEQUENCE [LARGE SCALE GENOMIC DNA]</scope>
    <source>
        <strain evidence="3">JCM 14307</strain>
    </source>
</reference>
<dbReference type="InterPro" id="IPR036291">
    <property type="entry name" value="NAD(P)-bd_dom_sf"/>
</dbReference>
<dbReference type="InterPro" id="IPR008030">
    <property type="entry name" value="NmrA-like"/>
</dbReference>
<dbReference type="PANTHER" id="PTHR12126:SF11">
    <property type="entry name" value="NADH DEHYDROGENASE [UBIQUINONE] 1 ALPHA SUBCOMPLEX SUBUNIT 9, MITOCHONDRIAL"/>
    <property type="match status" value="1"/>
</dbReference>
<organism evidence="2 3">
    <name type="scientific">Kribbella yunnanensis</name>
    <dbReference type="NCBI Taxonomy" id="190194"/>
    <lineage>
        <taxon>Bacteria</taxon>
        <taxon>Bacillati</taxon>
        <taxon>Actinomycetota</taxon>
        <taxon>Actinomycetes</taxon>
        <taxon>Propionibacteriales</taxon>
        <taxon>Kribbellaceae</taxon>
        <taxon>Kribbella</taxon>
    </lineage>
</organism>
<name>A0ABP4SV95_9ACTN</name>
<dbReference type="RefSeq" id="WP_344148066.1">
    <property type="nucleotide sequence ID" value="NZ_BAAANF010000005.1"/>
</dbReference>
<dbReference type="InterPro" id="IPR051207">
    <property type="entry name" value="ComplexI_NDUFA9_subunit"/>
</dbReference>
<dbReference type="PANTHER" id="PTHR12126">
    <property type="entry name" value="NADH-UBIQUINONE OXIDOREDUCTASE 39 KDA SUBUNIT-RELATED"/>
    <property type="match status" value="1"/>
</dbReference>
<dbReference type="Pfam" id="PF05368">
    <property type="entry name" value="NmrA"/>
    <property type="match status" value="1"/>
</dbReference>
<protein>
    <submittedName>
        <fullName evidence="2">NAD(P)H-binding protein</fullName>
    </submittedName>
</protein>
<keyword evidence="3" id="KW-1185">Reference proteome</keyword>
<gene>
    <name evidence="2" type="ORF">GCM10009745_18270</name>
</gene>
<dbReference type="EMBL" id="BAAANF010000005">
    <property type="protein sequence ID" value="GAA1675499.1"/>
    <property type="molecule type" value="Genomic_DNA"/>
</dbReference>
<proteinExistence type="predicted"/>
<evidence type="ECO:0000313" key="3">
    <source>
        <dbReference type="Proteomes" id="UP001500280"/>
    </source>
</evidence>
<dbReference type="Proteomes" id="UP001500280">
    <property type="component" value="Unassembled WGS sequence"/>
</dbReference>
<feature type="domain" description="NmrA-like" evidence="1">
    <location>
        <begin position="2"/>
        <end position="214"/>
    </location>
</feature>
<evidence type="ECO:0000313" key="2">
    <source>
        <dbReference type="EMBL" id="GAA1675499.1"/>
    </source>
</evidence>
<sequence>MKTILVTGGTGRLGRPTVERLRAAGHTVRVLSRRTGSGLMTGDLSTGDGIAAAVDGVDLVVHLATGLGRRDVQQTRTLLKATPASTHVIYMSIVGVDEIPLSYYRYKLEAEQLVEAHPGHTILRATQFHSLLDKIFSLKLPALFAPAATLQPIAVEDIAARLTELVADPIPGRAADIGGPESVSIPDLARTWKAARNSRRPVVPLRIPGKIFRAYTAGSALVPGPPYGTITFADYLDGGVSRRAGRPSR</sequence>
<dbReference type="Gene3D" id="3.40.50.720">
    <property type="entry name" value="NAD(P)-binding Rossmann-like Domain"/>
    <property type="match status" value="1"/>
</dbReference>
<comment type="caution">
    <text evidence="2">The sequence shown here is derived from an EMBL/GenBank/DDBJ whole genome shotgun (WGS) entry which is preliminary data.</text>
</comment>
<accession>A0ABP4SV95</accession>
<evidence type="ECO:0000259" key="1">
    <source>
        <dbReference type="Pfam" id="PF05368"/>
    </source>
</evidence>
<dbReference type="SUPFAM" id="SSF51735">
    <property type="entry name" value="NAD(P)-binding Rossmann-fold domains"/>
    <property type="match status" value="1"/>
</dbReference>